<protein>
    <submittedName>
        <fullName evidence="2">Uncharacterized protein</fullName>
    </submittedName>
</protein>
<dbReference type="PATRIC" id="fig|246196.56.peg.4424"/>
<dbReference type="AlphaFoldDB" id="I7FPZ7"/>
<organism evidence="2 3">
    <name type="scientific">Mycolicibacterium smegmatis (strain ATCC 700084 / mc(2)155)</name>
    <name type="common">Mycobacterium smegmatis</name>
    <dbReference type="NCBI Taxonomy" id="246196"/>
    <lineage>
        <taxon>Bacteria</taxon>
        <taxon>Bacillati</taxon>
        <taxon>Actinomycetota</taxon>
        <taxon>Actinomycetes</taxon>
        <taxon>Mycobacteriales</taxon>
        <taxon>Mycobacteriaceae</taxon>
        <taxon>Mycolicibacterium</taxon>
    </lineage>
</organism>
<keyword evidence="1" id="KW-0472">Membrane</keyword>
<keyword evidence="1" id="KW-0812">Transmembrane</keyword>
<evidence type="ECO:0000313" key="3">
    <source>
        <dbReference type="Proteomes" id="UP000006158"/>
    </source>
</evidence>
<dbReference type="Proteomes" id="UP000006158">
    <property type="component" value="Chromosome"/>
</dbReference>
<accession>I7FPZ7</accession>
<dbReference type="EMBL" id="CP001663">
    <property type="protein sequence ID" value="AFP40778.1"/>
    <property type="molecule type" value="Genomic_DNA"/>
</dbReference>
<reference evidence="2 3" key="2">
    <citation type="journal article" date="2009" name="Genome Res.">
        <title>Ortho-proteogenomics: multiple proteomes investigation through orthology and a new MS-based protocol.</title>
        <authorList>
            <person name="Gallien S."/>
            <person name="Perrodou E."/>
            <person name="Carapito C."/>
            <person name="Deshayes C."/>
            <person name="Reyrat J.M."/>
            <person name="Van Dorsselaer A."/>
            <person name="Poch O."/>
            <person name="Schaeffer C."/>
            <person name="Lecompte O."/>
        </authorList>
    </citation>
    <scope>NUCLEOTIDE SEQUENCE [LARGE SCALE GENOMIC DNA]</scope>
    <source>
        <strain evidence="3">ATCC 700084 / mc(2)155</strain>
    </source>
</reference>
<sequence length="31" mass="3441">MRKMISTFLGMLAMVPVVIGFGGYILVSRRP</sequence>
<evidence type="ECO:0000256" key="1">
    <source>
        <dbReference type="SAM" id="Phobius"/>
    </source>
</evidence>
<name>I7FPZ7_MYCS2</name>
<proteinExistence type="predicted"/>
<evidence type="ECO:0000313" key="2">
    <source>
        <dbReference type="EMBL" id="AFP40778.1"/>
    </source>
</evidence>
<feature type="transmembrane region" description="Helical" evidence="1">
    <location>
        <begin position="7"/>
        <end position="27"/>
    </location>
</feature>
<keyword evidence="1" id="KW-1133">Transmembrane helix</keyword>
<reference evidence="2 3" key="1">
    <citation type="journal article" date="2007" name="Genome Biol.">
        <title>Interrupted coding sequences in Mycobacterium smegmatis: authentic mutations or sequencing errors?</title>
        <authorList>
            <person name="Deshayes C."/>
            <person name="Perrodou E."/>
            <person name="Gallien S."/>
            <person name="Euphrasie D."/>
            <person name="Schaeffer C."/>
            <person name="Van-Dorsselaer A."/>
            <person name="Poch O."/>
            <person name="Lecompte O."/>
            <person name="Reyrat J.M."/>
        </authorList>
    </citation>
    <scope>NUCLEOTIDE SEQUENCE [LARGE SCALE GENOMIC DNA]</scope>
    <source>
        <strain evidence="3">ATCC 700084 / mc(2)155</strain>
    </source>
</reference>
<dbReference type="KEGG" id="msg:MSMEI_4322"/>
<gene>
    <name evidence="2" type="ordered locus">MSMEI_4322</name>
</gene>